<dbReference type="EMBL" id="FNCO01000001">
    <property type="protein sequence ID" value="SDG14382.1"/>
    <property type="molecule type" value="Genomic_DNA"/>
</dbReference>
<dbReference type="SUPFAM" id="SSF52418">
    <property type="entry name" value="Nucleoside phosphorylase/phosphoribosyltransferase catalytic domain"/>
    <property type="match status" value="1"/>
</dbReference>
<dbReference type="InterPro" id="IPR000312">
    <property type="entry name" value="Glycosyl_Trfase_fam3"/>
</dbReference>
<dbReference type="GO" id="GO:0019634">
    <property type="term" value="P:organic phosphonate metabolic process"/>
    <property type="evidence" value="ECO:0007669"/>
    <property type="project" value="UniProtKB-UniRule"/>
</dbReference>
<reference evidence="15" key="1">
    <citation type="submission" date="2016-10" db="EMBL/GenBank/DDBJ databases">
        <authorList>
            <person name="Varghese N."/>
            <person name="Submissions S."/>
        </authorList>
    </citation>
    <scope>NUCLEOTIDE SEQUENCE [LARGE SCALE GENOMIC DNA]</scope>
    <source>
        <strain evidence="15">ATCC 700689</strain>
    </source>
</reference>
<dbReference type="GO" id="GO:0006015">
    <property type="term" value="P:5-phosphoribose 1-diphosphate biosynthetic process"/>
    <property type="evidence" value="ECO:0007669"/>
    <property type="project" value="UniProtKB-UniRule"/>
</dbReference>
<dbReference type="SMART" id="SM00941">
    <property type="entry name" value="PYNP_C"/>
    <property type="match status" value="1"/>
</dbReference>
<feature type="domain" description="Pyrimidine nucleoside phosphorylase C-terminal" evidence="13">
    <location>
        <begin position="609"/>
        <end position="676"/>
    </location>
</feature>
<comment type="similarity">
    <text evidence="5">In the C-terminal section; belongs to the thymidine/pyrimidine-nucleoside phosphorylase family. Type 2 subfamily.</text>
</comment>
<dbReference type="EC" id="2.4.2.4" evidence="11"/>
<dbReference type="UniPathway" id="UPA00087">
    <property type="reaction ID" value="UER00175"/>
</dbReference>
<sequence>MAQGIFFFVVGPSGAGKDSLIEGARAHLGDTGGYVFARRTITRPTGAPGEDHNGVSEAQFRSSVSAGEFLITWDAHGLSYGLPVDLLAALNDGCNVIANGSRKMIRELARRVPRLIVVEVTASTDVLAARILARGRETALEARARVMRQVEPLPVDIETIRVNNDGALEQGINAFVRALANATQRVRLRRVPLSTGLERVAYLPVKSAVLSVADYLGGSKVDLLADDTSLSVQIHGLDAAGLLAANEIGLSEEAFSHWGVAEGTEIALRRTPSPASRQALIQKVQGHELGETEYEMLLRDIIEGRYTDGEISAFLVSATRSLSDAEVIALARVRSRFTPTMQWERPIVVDKHSMGGVPGSRITLLVVPIVAAHGMAMPKTSSRAITSAAGTADAMESVARVDLTTADVQRCVQEAGACIAWNGRLNHSVVDDVMNAITRPLGLDSNRWSVASILSKKLTAGSTHVVVDLPYGPRTKLKTQAQARELGDLFERVGAGLGLTVVAFATDGSQPIGRGIGPSLEVRDVRAVLANEPAAPQDLRDKAVFFAGQILAWDPAVGSVEAGRELAEKLLASGEANAAFERIIDAQGRKTPVLPSALTVSVCATAEGRVTELDGWRIGEIARRAGAPADKSAGIDLKVGQGDHVKPGQCLYVIHGSNGADLESASVLAQMSDGVTVAPTS</sequence>
<dbReference type="AlphaFoldDB" id="A0A1G7RUI3"/>
<comment type="similarity">
    <text evidence="12">Belongs to the ribose 1,5-bisphosphokinase family.</text>
</comment>
<evidence type="ECO:0000256" key="4">
    <source>
        <dbReference type="ARBA" id="ARBA00005935"/>
    </source>
</evidence>
<dbReference type="Gene3D" id="3.40.1030.10">
    <property type="entry name" value="Nucleoside phosphorylase/phosphoribosyltransferase catalytic domain"/>
    <property type="match status" value="1"/>
</dbReference>
<dbReference type="InterPro" id="IPR017459">
    <property type="entry name" value="Glycosyl_Trfase_fam3_N_dom"/>
</dbReference>
<comment type="function">
    <text evidence="2 12">Catalyzes the phosphorylation of ribose 1,5-bisphosphate to 5-phospho-D-ribosyl alpha-1-diphosphate (PRPP).</text>
</comment>
<keyword evidence="6 11" id="KW-0328">Glycosyltransferase</keyword>
<dbReference type="SUPFAM" id="SSF47648">
    <property type="entry name" value="Nucleoside phosphorylase/phosphoribosyltransferase N-terminal domain"/>
    <property type="match status" value="1"/>
</dbReference>
<dbReference type="Gene3D" id="3.90.1170.30">
    <property type="entry name" value="Pyrimidine nucleoside phosphorylase-like, C-terminal domain"/>
    <property type="match status" value="1"/>
</dbReference>
<evidence type="ECO:0000313" key="15">
    <source>
        <dbReference type="Proteomes" id="UP000182894"/>
    </source>
</evidence>
<comment type="catalytic activity">
    <reaction evidence="1 12">
        <text>alpha-D-ribose 1,5-bisphosphate + ATP = 5-phospho-alpha-D-ribose 1-diphosphate + ADP</text>
        <dbReference type="Rhea" id="RHEA:20109"/>
        <dbReference type="ChEBI" id="CHEBI:30616"/>
        <dbReference type="ChEBI" id="CHEBI:58017"/>
        <dbReference type="ChEBI" id="CHEBI:68688"/>
        <dbReference type="ChEBI" id="CHEBI:456216"/>
        <dbReference type="EC" id="2.7.4.23"/>
    </reaction>
</comment>
<feature type="binding site" evidence="12">
    <location>
        <begin position="11"/>
        <end position="18"/>
    </location>
    <ligand>
        <name>ATP</name>
        <dbReference type="ChEBI" id="CHEBI:30616"/>
    </ligand>
</feature>
<evidence type="ECO:0000256" key="2">
    <source>
        <dbReference type="ARBA" id="ARBA00002554"/>
    </source>
</evidence>
<dbReference type="GO" id="GO:0006206">
    <property type="term" value="P:pyrimidine nucleobase metabolic process"/>
    <property type="evidence" value="ECO:0007669"/>
    <property type="project" value="InterPro"/>
</dbReference>
<keyword evidence="15" id="KW-1185">Reference proteome</keyword>
<dbReference type="GO" id="GO:0033863">
    <property type="term" value="F:ribose 1,5-bisphosphate phosphokinase activity"/>
    <property type="evidence" value="ECO:0007669"/>
    <property type="project" value="UniProtKB-UniRule"/>
</dbReference>
<dbReference type="Proteomes" id="UP000182894">
    <property type="component" value="Unassembled WGS sequence"/>
</dbReference>
<keyword evidence="7 11" id="KW-0808">Transferase</keyword>
<evidence type="ECO:0000256" key="7">
    <source>
        <dbReference type="ARBA" id="ARBA00022679"/>
    </source>
</evidence>
<dbReference type="Pfam" id="PF07831">
    <property type="entry name" value="PYNP_C"/>
    <property type="match status" value="1"/>
</dbReference>
<evidence type="ECO:0000256" key="10">
    <source>
        <dbReference type="ARBA" id="ARBA00048550"/>
    </source>
</evidence>
<keyword evidence="8 12" id="KW-0547">Nucleotide-binding</keyword>
<evidence type="ECO:0000256" key="12">
    <source>
        <dbReference type="HAMAP-Rule" id="MF_00836"/>
    </source>
</evidence>
<dbReference type="InterPro" id="IPR035902">
    <property type="entry name" value="Nuc_phospho_transferase"/>
</dbReference>
<evidence type="ECO:0000256" key="5">
    <source>
        <dbReference type="ARBA" id="ARBA00008689"/>
    </source>
</evidence>
<dbReference type="SUPFAM" id="SSF54680">
    <property type="entry name" value="Pyrimidine nucleoside phosphorylase C-terminal domain"/>
    <property type="match status" value="1"/>
</dbReference>
<dbReference type="InterPro" id="IPR013466">
    <property type="entry name" value="Thymidine/AMP_Pase"/>
</dbReference>
<evidence type="ECO:0000256" key="3">
    <source>
        <dbReference type="ARBA" id="ARBA00005069"/>
    </source>
</evidence>
<dbReference type="InterPro" id="IPR036566">
    <property type="entry name" value="PYNP-like_C_sf"/>
</dbReference>
<accession>A0A1G7RUI3</accession>
<dbReference type="GO" id="GO:0005524">
    <property type="term" value="F:ATP binding"/>
    <property type="evidence" value="ECO:0007669"/>
    <property type="project" value="UniProtKB-KW"/>
</dbReference>
<dbReference type="HAMAP" id="MF_00703">
    <property type="entry name" value="Thymid_phosp_2"/>
    <property type="match status" value="1"/>
</dbReference>
<dbReference type="PANTHER" id="PTHR10515">
    <property type="entry name" value="THYMIDINE PHOSPHORYLASE"/>
    <property type="match status" value="1"/>
</dbReference>
<dbReference type="PANTHER" id="PTHR10515:SF0">
    <property type="entry name" value="THYMIDINE PHOSPHORYLASE"/>
    <property type="match status" value="1"/>
</dbReference>
<dbReference type="GO" id="GO:0009032">
    <property type="term" value="F:thymidine phosphorylase activity"/>
    <property type="evidence" value="ECO:0007669"/>
    <property type="project" value="UniProtKB-UniRule"/>
</dbReference>
<keyword evidence="9 12" id="KW-0067">ATP-binding</keyword>
<dbReference type="Gene3D" id="3.40.50.300">
    <property type="entry name" value="P-loop containing nucleotide triphosphate hydrolases"/>
    <property type="match status" value="1"/>
</dbReference>
<dbReference type="GO" id="GO:0006213">
    <property type="term" value="P:pyrimidine nucleoside metabolic process"/>
    <property type="evidence" value="ECO:0007669"/>
    <property type="project" value="InterPro"/>
</dbReference>
<gene>
    <name evidence="12" type="primary">phnN</name>
    <name evidence="14" type="ORF">SAMN05216605_101263</name>
</gene>
<dbReference type="InterPro" id="IPR017872">
    <property type="entry name" value="Pyrmidine_PPase_CS"/>
</dbReference>
<comment type="pathway">
    <text evidence="3 12">Metabolic intermediate biosynthesis; 5-phospho-alpha-D-ribose 1-diphosphate biosynthesis; 5-phospho-alpha-D-ribose 1-diphosphate from D-ribose 5-phosphate (route II): step 3/3.</text>
</comment>
<dbReference type="InterPro" id="IPR000053">
    <property type="entry name" value="Thymidine/pyrmidine_PPase"/>
</dbReference>
<dbReference type="NCBIfam" id="TIGR02322">
    <property type="entry name" value="phosphon_PhnN"/>
    <property type="match status" value="1"/>
</dbReference>
<dbReference type="Gene3D" id="1.20.970.50">
    <property type="match status" value="1"/>
</dbReference>
<dbReference type="InterPro" id="IPR036320">
    <property type="entry name" value="Glycosyl_Trfase_fam3_N_dom_sf"/>
</dbReference>
<evidence type="ECO:0000256" key="1">
    <source>
        <dbReference type="ARBA" id="ARBA00000373"/>
    </source>
</evidence>
<evidence type="ECO:0000256" key="6">
    <source>
        <dbReference type="ARBA" id="ARBA00022676"/>
    </source>
</evidence>
<dbReference type="RefSeq" id="WP_074749595.1">
    <property type="nucleotide sequence ID" value="NZ_FNCO01000001.1"/>
</dbReference>
<dbReference type="GO" id="GO:0005829">
    <property type="term" value="C:cytosol"/>
    <property type="evidence" value="ECO:0007669"/>
    <property type="project" value="TreeGrafter"/>
</dbReference>
<comment type="similarity">
    <text evidence="4">In the N-terminal section; belongs to the ribose 1,5-bisphosphokinase family.</text>
</comment>
<dbReference type="HAMAP" id="MF_00836">
    <property type="entry name" value="PhnN"/>
    <property type="match status" value="1"/>
</dbReference>
<comment type="similarity">
    <text evidence="11">Belongs to the thymidine/pyrimidine-nucleoside phosphorylase family. Type 2 subfamily.</text>
</comment>
<dbReference type="InterPro" id="IPR027417">
    <property type="entry name" value="P-loop_NTPase"/>
</dbReference>
<evidence type="ECO:0000259" key="13">
    <source>
        <dbReference type="SMART" id="SM00941"/>
    </source>
</evidence>
<dbReference type="InterPro" id="IPR028579">
    <property type="entry name" value="Thym_Pase_Put"/>
</dbReference>
<dbReference type="SUPFAM" id="SSF52540">
    <property type="entry name" value="P-loop containing nucleoside triphosphate hydrolases"/>
    <property type="match status" value="1"/>
</dbReference>
<dbReference type="InterPro" id="IPR012699">
    <property type="entry name" value="PhnN"/>
</dbReference>
<dbReference type="NCBIfam" id="NF003338">
    <property type="entry name" value="PRK04350.1"/>
    <property type="match status" value="1"/>
</dbReference>
<dbReference type="PROSITE" id="PS00647">
    <property type="entry name" value="THYMID_PHOSPHORYLASE"/>
    <property type="match status" value="1"/>
</dbReference>
<dbReference type="STRING" id="89065.SAMN05216605_101263"/>
<evidence type="ECO:0000256" key="8">
    <source>
        <dbReference type="ARBA" id="ARBA00022741"/>
    </source>
</evidence>
<proteinExistence type="inferred from homology"/>
<organism evidence="14 15">
    <name type="scientific">Pseudomonas abietaniphila</name>
    <dbReference type="NCBI Taxonomy" id="89065"/>
    <lineage>
        <taxon>Bacteria</taxon>
        <taxon>Pseudomonadati</taxon>
        <taxon>Pseudomonadota</taxon>
        <taxon>Gammaproteobacteria</taxon>
        <taxon>Pseudomonadales</taxon>
        <taxon>Pseudomonadaceae</taxon>
        <taxon>Pseudomonas</taxon>
    </lineage>
</organism>
<comment type="catalytic activity">
    <reaction evidence="10 11">
        <text>thymidine + phosphate = 2-deoxy-alpha-D-ribose 1-phosphate + thymine</text>
        <dbReference type="Rhea" id="RHEA:16037"/>
        <dbReference type="ChEBI" id="CHEBI:17748"/>
        <dbReference type="ChEBI" id="CHEBI:17821"/>
        <dbReference type="ChEBI" id="CHEBI:43474"/>
        <dbReference type="ChEBI" id="CHEBI:57259"/>
        <dbReference type="EC" id="2.4.2.4"/>
    </reaction>
</comment>
<protein>
    <recommendedName>
        <fullName evidence="11 12">Multifunctional fusion protein</fullName>
    </recommendedName>
    <domain>
        <recommendedName>
            <fullName evidence="11">Putative thymidine phosphorylase</fullName>
            <ecNumber evidence="11">2.4.2.4</ecNumber>
        </recommendedName>
        <alternativeName>
            <fullName evidence="11">TdRPase</fullName>
        </alternativeName>
    </domain>
    <domain>
        <recommendedName>
            <fullName evidence="12">Ribose 1,5-bisphosphate phosphokinase PhnN</fullName>
            <ecNumber evidence="12">2.7.4.23</ecNumber>
        </recommendedName>
        <alternativeName>
            <fullName evidence="12">Ribose 1,5-bisphosphokinase</fullName>
        </alternativeName>
    </domain>
</protein>
<evidence type="ECO:0000256" key="11">
    <source>
        <dbReference type="HAMAP-Rule" id="MF_00703"/>
    </source>
</evidence>
<dbReference type="NCBIfam" id="TIGR02645">
    <property type="entry name" value="ARCH_P_rylase"/>
    <property type="match status" value="1"/>
</dbReference>
<dbReference type="Pfam" id="PF02885">
    <property type="entry name" value="Glycos_trans_3N"/>
    <property type="match status" value="1"/>
</dbReference>
<dbReference type="GO" id="GO:0004645">
    <property type="term" value="F:1,4-alpha-oligoglucan phosphorylase activity"/>
    <property type="evidence" value="ECO:0007669"/>
    <property type="project" value="InterPro"/>
</dbReference>
<dbReference type="InterPro" id="IPR013102">
    <property type="entry name" value="PYNP_C"/>
</dbReference>
<evidence type="ECO:0000256" key="9">
    <source>
        <dbReference type="ARBA" id="ARBA00022840"/>
    </source>
</evidence>
<name>A0A1G7RUI3_9PSED</name>
<dbReference type="EC" id="2.7.4.23" evidence="12"/>
<dbReference type="OrthoDB" id="341217at2"/>
<dbReference type="Pfam" id="PF00591">
    <property type="entry name" value="Glycos_transf_3"/>
    <property type="match status" value="1"/>
</dbReference>
<evidence type="ECO:0000313" key="14">
    <source>
        <dbReference type="EMBL" id="SDG14382.1"/>
    </source>
</evidence>